<protein>
    <submittedName>
        <fullName evidence="2">Uncharacterized protein</fullName>
    </submittedName>
</protein>
<dbReference type="eggNOG" id="ENOG502S27D">
    <property type="taxonomic scope" value="Eukaryota"/>
</dbReference>
<feature type="region of interest" description="Disordered" evidence="1">
    <location>
        <begin position="325"/>
        <end position="452"/>
    </location>
</feature>
<feature type="compositionally biased region" description="Basic and acidic residues" evidence="1">
    <location>
        <begin position="133"/>
        <end position="143"/>
    </location>
</feature>
<dbReference type="PANTHER" id="PTHR33621">
    <property type="entry name" value="ASPARTIC/GLUTAMIC ACID-RICH PROTEIN"/>
    <property type="match status" value="1"/>
</dbReference>
<dbReference type="EMBL" id="KE344671">
    <property type="protein sequence ID" value="EXB75013.1"/>
    <property type="molecule type" value="Genomic_DNA"/>
</dbReference>
<dbReference type="KEGG" id="mnt:21395366"/>
<feature type="region of interest" description="Disordered" evidence="1">
    <location>
        <begin position="468"/>
        <end position="590"/>
    </location>
</feature>
<feature type="compositionally biased region" description="Acidic residues" evidence="1">
    <location>
        <begin position="407"/>
        <end position="428"/>
    </location>
</feature>
<dbReference type="OrthoDB" id="1193258at2759"/>
<feature type="region of interest" description="Disordered" evidence="1">
    <location>
        <begin position="182"/>
        <end position="202"/>
    </location>
</feature>
<evidence type="ECO:0000313" key="2">
    <source>
        <dbReference type="EMBL" id="EXB75013.1"/>
    </source>
</evidence>
<feature type="region of interest" description="Disordered" evidence="1">
    <location>
        <begin position="652"/>
        <end position="705"/>
    </location>
</feature>
<feature type="compositionally biased region" description="Polar residues" evidence="1">
    <location>
        <begin position="372"/>
        <end position="386"/>
    </location>
</feature>
<feature type="region of interest" description="Disordered" evidence="1">
    <location>
        <begin position="48"/>
        <end position="148"/>
    </location>
</feature>
<dbReference type="Proteomes" id="UP000030645">
    <property type="component" value="Unassembled WGS sequence"/>
</dbReference>
<evidence type="ECO:0000313" key="3">
    <source>
        <dbReference type="Proteomes" id="UP000030645"/>
    </source>
</evidence>
<feature type="compositionally biased region" description="Acidic residues" evidence="1">
    <location>
        <begin position="478"/>
        <end position="522"/>
    </location>
</feature>
<gene>
    <name evidence="2" type="ORF">L484_012137</name>
</gene>
<feature type="compositionally biased region" description="Basic and acidic residues" evidence="1">
    <location>
        <begin position="433"/>
        <end position="444"/>
    </location>
</feature>
<evidence type="ECO:0000256" key="1">
    <source>
        <dbReference type="SAM" id="MobiDB-lite"/>
    </source>
</evidence>
<feature type="region of interest" description="Disordered" evidence="1">
    <location>
        <begin position="281"/>
        <end position="301"/>
    </location>
</feature>
<keyword evidence="3" id="KW-1185">Reference proteome</keyword>
<feature type="compositionally biased region" description="Polar residues" evidence="1">
    <location>
        <begin position="182"/>
        <end position="196"/>
    </location>
</feature>
<feature type="compositionally biased region" description="Acidic residues" evidence="1">
    <location>
        <begin position="540"/>
        <end position="589"/>
    </location>
</feature>
<organism evidence="2 3">
    <name type="scientific">Morus notabilis</name>
    <dbReference type="NCBI Taxonomy" id="981085"/>
    <lineage>
        <taxon>Eukaryota</taxon>
        <taxon>Viridiplantae</taxon>
        <taxon>Streptophyta</taxon>
        <taxon>Embryophyta</taxon>
        <taxon>Tracheophyta</taxon>
        <taxon>Spermatophyta</taxon>
        <taxon>Magnoliopsida</taxon>
        <taxon>eudicotyledons</taxon>
        <taxon>Gunneridae</taxon>
        <taxon>Pentapetalae</taxon>
        <taxon>rosids</taxon>
        <taxon>fabids</taxon>
        <taxon>Rosales</taxon>
        <taxon>Moraceae</taxon>
        <taxon>Moreae</taxon>
        <taxon>Morus</taxon>
    </lineage>
</organism>
<sequence length="791" mass="87192">MDFHSLARKELQILCKKNKIPANLTNVAMADSLASLQHVEGLDEFLNESKSESQQFPEGALIGSPDAPRTSCRTSTRRKPISDEPESSQILTRTCRGTRRGVVEEMDQERTEVVPKTPAARSSRRGRPASARQKTESQKDESSVQRACSTRRSVRLLEKTMEKLSLVKDKKIQPMKIDDIDSSVTMSGTNGSSSEVCSGKEKTVDLEVSSVLKSEGSPEIQIDLNNNNVQEKREDHVSELEESKSKSELMDLVEKSVENMDVIEETFGDKEINSVQLANFPYETQNSHSEDSKAEQDLGSEDPLAAEVLDDVSVNIIAQDIAPKSSLRLEENEFSNVKESVEPIPFNTSSSCVQADKSETLSSEASAVPETKSWTIKSPDGQSHILTSIGPDMRLTEDDYQGKFDFESESITEEEHDDDSCEFEDAEASDQNSSEHLEHISDEKVETEEKEASLVDVNVVEAEVAIAESSYQRKCDFESESVTEEETEEETGDDSSEEESVESEAWDIESTDTEIGSDDNVVEAEVAIAESSYQRKCDFESESVTEEEMEEETGDDSSEEESVESEASDIESTDTEIGSDDNAESEETNLEASLVDIVVAEAEMDIKTQSQFICDADDASMKNFTCSGALVDVCVVSAEEFTTITSEHLPASLKETSPAQHLISGGSKVTTKSPLPSFSADQPSGQFPRPTLPTPSKSSSKSHPIIQMITDALDENEGNAVAQDEVKKNKNPTDDICSMPKLYEGTSLRKLQKMLKENLQIENEKKVGKPRVALQTLPENRMAADEPQKEN</sequence>
<proteinExistence type="predicted"/>
<reference evidence="3" key="1">
    <citation type="submission" date="2013-01" db="EMBL/GenBank/DDBJ databases">
        <title>Draft Genome Sequence of a Mulberry Tree, Morus notabilis C.K. Schneid.</title>
        <authorList>
            <person name="He N."/>
            <person name="Zhao S."/>
        </authorList>
    </citation>
    <scope>NUCLEOTIDE SEQUENCE</scope>
</reference>
<accession>W9R7B9</accession>
<feature type="compositionally biased region" description="Polar residues" evidence="1">
    <location>
        <begin position="667"/>
        <end position="685"/>
    </location>
</feature>
<feature type="compositionally biased region" description="Basic and acidic residues" evidence="1">
    <location>
        <begin position="394"/>
        <end position="406"/>
    </location>
</feature>
<dbReference type="AlphaFoldDB" id="W9R7B9"/>
<name>W9R7B9_9ROSA</name>
<dbReference type="PANTHER" id="PTHR33621:SF2">
    <property type="entry name" value="RIBOSOMAL L1 DOMAIN-CONTAINING PROTEIN"/>
    <property type="match status" value="1"/>
</dbReference>